<dbReference type="InterPro" id="IPR002641">
    <property type="entry name" value="PNPLA_dom"/>
</dbReference>
<reference evidence="7 8" key="1">
    <citation type="journal article" date="2023" name="Commun. Biol.">
        <title>Genome analysis of Parmales, the sister group of diatoms, reveals the evolutionary specialization of diatoms from phago-mixotrophs to photoautotrophs.</title>
        <authorList>
            <person name="Ban H."/>
            <person name="Sato S."/>
            <person name="Yoshikawa S."/>
            <person name="Yamada K."/>
            <person name="Nakamura Y."/>
            <person name="Ichinomiya M."/>
            <person name="Sato N."/>
            <person name="Blanc-Mathieu R."/>
            <person name="Endo H."/>
            <person name="Kuwata A."/>
            <person name="Ogata H."/>
        </authorList>
    </citation>
    <scope>NUCLEOTIDE SEQUENCE [LARGE SCALE GENOMIC DNA]</scope>
</reference>
<evidence type="ECO:0000256" key="5">
    <source>
        <dbReference type="SAM" id="Phobius"/>
    </source>
</evidence>
<organism evidence="7 8">
    <name type="scientific">Tetraparma gracilis</name>
    <dbReference type="NCBI Taxonomy" id="2962635"/>
    <lineage>
        <taxon>Eukaryota</taxon>
        <taxon>Sar</taxon>
        <taxon>Stramenopiles</taxon>
        <taxon>Ochrophyta</taxon>
        <taxon>Bolidophyceae</taxon>
        <taxon>Parmales</taxon>
        <taxon>Triparmaceae</taxon>
        <taxon>Tetraparma</taxon>
    </lineage>
</organism>
<dbReference type="PANTHER" id="PTHR14226:SF10">
    <property type="entry name" value="TRIACYLGLYCEROL LIPASE 4-RELATED"/>
    <property type="match status" value="1"/>
</dbReference>
<dbReference type="SUPFAM" id="SSF52151">
    <property type="entry name" value="FabD/lysophospholipase-like"/>
    <property type="match status" value="1"/>
</dbReference>
<feature type="short sequence motif" description="GXSXG" evidence="4">
    <location>
        <begin position="297"/>
        <end position="301"/>
    </location>
</feature>
<feature type="transmembrane region" description="Helical" evidence="5">
    <location>
        <begin position="37"/>
        <end position="70"/>
    </location>
</feature>
<keyword evidence="8" id="KW-1185">Reference proteome</keyword>
<keyword evidence="1 4" id="KW-0378">Hydrolase</keyword>
<feature type="domain" description="PNPLA" evidence="6">
    <location>
        <begin position="264"/>
        <end position="472"/>
    </location>
</feature>
<keyword evidence="5" id="KW-0812">Transmembrane</keyword>
<feature type="active site" description="Proton acceptor" evidence="4">
    <location>
        <position position="459"/>
    </location>
</feature>
<evidence type="ECO:0000256" key="4">
    <source>
        <dbReference type="PROSITE-ProRule" id="PRU01161"/>
    </source>
</evidence>
<keyword evidence="3 4" id="KW-0443">Lipid metabolism</keyword>
<dbReference type="EMBL" id="BRYB01000132">
    <property type="protein sequence ID" value="GMI23611.1"/>
    <property type="molecule type" value="Genomic_DNA"/>
</dbReference>
<evidence type="ECO:0000256" key="2">
    <source>
        <dbReference type="ARBA" id="ARBA00022963"/>
    </source>
</evidence>
<evidence type="ECO:0000313" key="8">
    <source>
        <dbReference type="Proteomes" id="UP001165060"/>
    </source>
</evidence>
<comment type="caution">
    <text evidence="7">The sequence shown here is derived from an EMBL/GenBank/DDBJ whole genome shotgun (WGS) entry which is preliminary data.</text>
</comment>
<dbReference type="PROSITE" id="PS51635">
    <property type="entry name" value="PNPLA"/>
    <property type="match status" value="1"/>
</dbReference>
<gene>
    <name evidence="7" type="ORF">TeGR_g2443</name>
</gene>
<dbReference type="Pfam" id="PF01734">
    <property type="entry name" value="Patatin"/>
    <property type="match status" value="1"/>
</dbReference>
<proteinExistence type="predicted"/>
<evidence type="ECO:0000259" key="6">
    <source>
        <dbReference type="PROSITE" id="PS51635"/>
    </source>
</evidence>
<comment type="caution">
    <text evidence="4">Lacks conserved residue(s) required for the propagation of feature annotation.</text>
</comment>
<evidence type="ECO:0000313" key="7">
    <source>
        <dbReference type="EMBL" id="GMI23611.1"/>
    </source>
</evidence>
<keyword evidence="5" id="KW-1133">Transmembrane helix</keyword>
<feature type="non-terminal residue" evidence="7">
    <location>
        <position position="657"/>
    </location>
</feature>
<feature type="transmembrane region" description="Helical" evidence="5">
    <location>
        <begin position="12"/>
        <end position="31"/>
    </location>
</feature>
<dbReference type="Proteomes" id="UP001165060">
    <property type="component" value="Unassembled WGS sequence"/>
</dbReference>
<accession>A0ABQ6MC99</accession>
<name>A0ABQ6MC99_9STRA</name>
<sequence length="657" mass="72257">MPETASTVPFPNLTAVFVLSATSPITLTILYHSATWLFWLCLSVLTMTLLLFYSCYTLSIILFDVLLLSLLKTSMTALRMLLRVSRFIPLGALRHSHSVLRRDWSSVLRGCRNVQEFRAALKQWKLQFGKRGGGAGGEVGVLRRKSSFSSSSDLSAVESSTSSLLSSTSKQLRSLPPEPLRHLVTSLLKRNHLGIDDTSLDATKSIADVGRGIEKNTAAAIEDFEQSLVGAIRSLCDEKLGEAELVKSLKMLERGRKNLGQTALMLSGGGSITMYHLGLVRALLQDGLYGKIGVVSGTSGGSIAAAFCATKTEKELREEVCVDWVSTDYSRDGDQGRKGVRWFPTMANMARNWLRTGLLVRGEEFRACTNWYFGDITFEEAFAKTGKHVCMTVTASRAAAGGGGTQRLLLNHISTPHVTIASAVAASCALPGIMPTAKLQCRVGGELSLFEVDGVEWIDGSVQADVPFARVGQLFNVTNFIVSQCNFHVVPFLPKAHTPHDDSAYSKVFSMLGQDIRSRVMALSRLGLFPLLYGNDVSKVFKQKYHGDITIIPKMRLLDVLGIKAFLNPTVEDMRHYLRHGEVATWPAIDHIRQTTRFEAELGRGIERLEGLLGMAGAAGREAREEKERREAMRLGEMEKARAQVGRLEKEVKALQE</sequence>
<feature type="active site" description="Nucleophile" evidence="4">
    <location>
        <position position="299"/>
    </location>
</feature>
<evidence type="ECO:0000256" key="3">
    <source>
        <dbReference type="ARBA" id="ARBA00023098"/>
    </source>
</evidence>
<keyword evidence="5" id="KW-0472">Membrane</keyword>
<evidence type="ECO:0000256" key="1">
    <source>
        <dbReference type="ARBA" id="ARBA00022801"/>
    </source>
</evidence>
<dbReference type="InterPro" id="IPR050301">
    <property type="entry name" value="NTE"/>
</dbReference>
<protein>
    <recommendedName>
        <fullName evidence="6">PNPLA domain-containing protein</fullName>
    </recommendedName>
</protein>
<dbReference type="PANTHER" id="PTHR14226">
    <property type="entry name" value="NEUROPATHY TARGET ESTERASE/SWISS CHEESE D.MELANOGASTER"/>
    <property type="match status" value="1"/>
</dbReference>
<dbReference type="Gene3D" id="3.40.1090.10">
    <property type="entry name" value="Cytosolic phospholipase A2 catalytic domain"/>
    <property type="match status" value="2"/>
</dbReference>
<dbReference type="InterPro" id="IPR016035">
    <property type="entry name" value="Acyl_Trfase/lysoPLipase"/>
</dbReference>
<keyword evidence="2 4" id="KW-0442">Lipid degradation</keyword>